<dbReference type="Proteomes" id="UP000030364">
    <property type="component" value="Unassembled WGS sequence"/>
</dbReference>
<name>A0A0A2WNM1_THEFI</name>
<protein>
    <recommendedName>
        <fullName evidence="4">Alkaline-shock protein</fullName>
    </recommendedName>
</protein>
<dbReference type="RefSeq" id="WP_038065997.1">
    <property type="nucleotide sequence ID" value="NZ_JPSL02000037.1"/>
</dbReference>
<organism evidence="2 3">
    <name type="scientific">Thermus filiformis</name>
    <dbReference type="NCBI Taxonomy" id="276"/>
    <lineage>
        <taxon>Bacteria</taxon>
        <taxon>Thermotogati</taxon>
        <taxon>Deinococcota</taxon>
        <taxon>Deinococci</taxon>
        <taxon>Thermales</taxon>
        <taxon>Thermaceae</taxon>
        <taxon>Thermus</taxon>
    </lineage>
</organism>
<evidence type="ECO:0008006" key="4">
    <source>
        <dbReference type="Google" id="ProtNLM"/>
    </source>
</evidence>
<dbReference type="STRING" id="276.THFILI_02775"/>
<dbReference type="Pfam" id="PF03780">
    <property type="entry name" value="Asp23"/>
    <property type="match status" value="1"/>
</dbReference>
<evidence type="ECO:0000313" key="2">
    <source>
        <dbReference type="EMBL" id="KGQ21423.1"/>
    </source>
</evidence>
<dbReference type="AlphaFoldDB" id="A0A0A2WNM1"/>
<dbReference type="EMBL" id="JPSL02000037">
    <property type="protein sequence ID" value="KGQ21423.1"/>
    <property type="molecule type" value="Genomic_DNA"/>
</dbReference>
<accession>A0A0A2WNM1</accession>
<sequence length="108" mass="11554">MVDYEITEGALGAIVTQALEGLEGVRLVSPGAKTLGELFKRAKPVRVEREPDGLVVDLVLSVDYGRPIPALAQEVQRAVAEALFVATGEKVKAVNLTVAQVEYRDHAA</sequence>
<comment type="caution">
    <text evidence="2">The sequence shown here is derived from an EMBL/GenBank/DDBJ whole genome shotgun (WGS) entry which is preliminary data.</text>
</comment>
<dbReference type="PANTHER" id="PTHR34297:SF1">
    <property type="entry name" value="ASP23_GLS24 FAMILY ENVELOPE STRESS RESPONSE PROTEIN"/>
    <property type="match status" value="1"/>
</dbReference>
<comment type="similarity">
    <text evidence="1">Belongs to the asp23 family.</text>
</comment>
<dbReference type="PATRIC" id="fig|276.5.peg.1775"/>
<keyword evidence="3" id="KW-1185">Reference proteome</keyword>
<dbReference type="OrthoDB" id="32594at2"/>
<reference evidence="2 3" key="1">
    <citation type="journal article" date="2015" name="Genome Announc.">
        <title>Draft Genome Sequence of the Thermophile Thermus filiformis ATCC 43280, Producer of Carotenoid-(Di)glucoside-Branched Fatty Acid (Di)esters and Source of Hyperthermostable Enzymes of Biotechnological Interest.</title>
        <authorList>
            <person name="Mandelli F."/>
            <person name="Oliveira Ramires B."/>
            <person name="Couger M.B."/>
            <person name="Paixao D.A."/>
            <person name="Camilo C.M."/>
            <person name="Polikarpov I."/>
            <person name="Prade R."/>
            <person name="Riano-Pachon D.M."/>
            <person name="Squina F.M."/>
        </authorList>
    </citation>
    <scope>NUCLEOTIDE SEQUENCE [LARGE SCALE GENOMIC DNA]</scope>
    <source>
        <strain evidence="2 3">ATCC 43280</strain>
    </source>
</reference>
<dbReference type="PANTHER" id="PTHR34297">
    <property type="entry name" value="HYPOTHETICAL CYTOSOLIC PROTEIN-RELATED"/>
    <property type="match status" value="1"/>
</dbReference>
<gene>
    <name evidence="2" type="ORF">THFILI_02775</name>
</gene>
<proteinExistence type="inferred from homology"/>
<evidence type="ECO:0000256" key="1">
    <source>
        <dbReference type="ARBA" id="ARBA00005721"/>
    </source>
</evidence>
<evidence type="ECO:0000313" key="3">
    <source>
        <dbReference type="Proteomes" id="UP000030364"/>
    </source>
</evidence>
<dbReference type="InterPro" id="IPR005531">
    <property type="entry name" value="Asp23"/>
</dbReference>